<dbReference type="EMBL" id="AILU01000044">
    <property type="protein sequence ID" value="EJF77532.1"/>
    <property type="molecule type" value="Genomic_DNA"/>
</dbReference>
<keyword evidence="3" id="KW-1185">Reference proteome</keyword>
<dbReference type="Proteomes" id="UP000008947">
    <property type="component" value="Unassembled WGS sequence"/>
</dbReference>
<protein>
    <submittedName>
        <fullName evidence="2">Uncharacterized protein</fullName>
    </submittedName>
</protein>
<evidence type="ECO:0000313" key="3">
    <source>
        <dbReference type="Proteomes" id="UP000008947"/>
    </source>
</evidence>
<evidence type="ECO:0000313" key="2">
    <source>
        <dbReference type="EMBL" id="EJF77532.1"/>
    </source>
</evidence>
<dbReference type="AlphaFoldDB" id="J1J0L1"/>
<sequence>MSLSRNNGDFIWYAFNFINTTMLGSKSLEIKLALIIIISIVLGFLLFYSLKFMSKAEEIWQNIKQESGDIGEKKQKEGTP</sequence>
<reference evidence="2 3" key="1">
    <citation type="submission" date="2012-03" db="EMBL/GenBank/DDBJ databases">
        <title>The Genome Sequence of Bartonella washoensis Sb944nv.</title>
        <authorList>
            <consortium name="The Broad Institute Genome Sequencing Platform"/>
            <consortium name="The Broad Institute Genome Sequencing Center for Infectious Disease"/>
            <person name="Feldgarden M."/>
            <person name="Kirby J."/>
            <person name="Kosoy M."/>
            <person name="Birtles R."/>
            <person name="Probert W.S."/>
            <person name="Chiaraviglio L."/>
            <person name="Young S.K."/>
            <person name="Zeng Q."/>
            <person name="Gargeya S."/>
            <person name="Fitzgerald M."/>
            <person name="Haas B."/>
            <person name="Abouelleil A."/>
            <person name="Alvarado L."/>
            <person name="Arachchi H.M."/>
            <person name="Berlin A."/>
            <person name="Chapman S.B."/>
            <person name="Gearin G."/>
            <person name="Goldberg J."/>
            <person name="Griggs A."/>
            <person name="Gujja S."/>
            <person name="Hansen M."/>
            <person name="Heiman D."/>
            <person name="Howarth C."/>
            <person name="Larimer J."/>
            <person name="Lui A."/>
            <person name="MacDonald P.J.P."/>
            <person name="McCowen C."/>
            <person name="Montmayeur A."/>
            <person name="Murphy C."/>
            <person name="Neiman D."/>
            <person name="Pearson M."/>
            <person name="Priest M."/>
            <person name="Roberts A."/>
            <person name="Saif S."/>
            <person name="Shea T."/>
            <person name="Sisk P."/>
            <person name="Stolte C."/>
            <person name="Sykes S."/>
            <person name="Wortman J."/>
            <person name="Nusbaum C."/>
            <person name="Birren B."/>
        </authorList>
    </citation>
    <scope>NUCLEOTIDE SEQUENCE [LARGE SCALE GENOMIC DNA]</scope>
    <source>
        <strain evidence="2 3">Sb944nv</strain>
    </source>
</reference>
<name>J1J0L1_9HYPH</name>
<organism evidence="2 3">
    <name type="scientific">Candidatus Bartonella washoeensis Sb944nv</name>
    <dbReference type="NCBI Taxonomy" id="1094563"/>
    <lineage>
        <taxon>Bacteria</taxon>
        <taxon>Pseudomonadati</taxon>
        <taxon>Pseudomonadota</taxon>
        <taxon>Alphaproteobacteria</taxon>
        <taxon>Hyphomicrobiales</taxon>
        <taxon>Bartonellaceae</taxon>
        <taxon>Bartonella</taxon>
    </lineage>
</organism>
<evidence type="ECO:0000256" key="1">
    <source>
        <dbReference type="SAM" id="Phobius"/>
    </source>
</evidence>
<feature type="transmembrane region" description="Helical" evidence="1">
    <location>
        <begin position="32"/>
        <end position="50"/>
    </location>
</feature>
<dbReference type="HOGENOM" id="CLU_2582597_0_0_5"/>
<accession>J1J0L1</accession>
<gene>
    <name evidence="2" type="ORF">MCQ_01502</name>
</gene>
<keyword evidence="1" id="KW-0472">Membrane</keyword>
<proteinExistence type="predicted"/>
<comment type="caution">
    <text evidence="2">The sequence shown here is derived from an EMBL/GenBank/DDBJ whole genome shotgun (WGS) entry which is preliminary data.</text>
</comment>
<keyword evidence="1" id="KW-1133">Transmembrane helix</keyword>
<keyword evidence="1" id="KW-0812">Transmembrane</keyword>